<proteinExistence type="predicted"/>
<dbReference type="SMART" id="SM00710">
    <property type="entry name" value="PbH1"/>
    <property type="match status" value="5"/>
</dbReference>
<organism evidence="1">
    <name type="scientific">marine sediment metagenome</name>
    <dbReference type="NCBI Taxonomy" id="412755"/>
    <lineage>
        <taxon>unclassified sequences</taxon>
        <taxon>metagenomes</taxon>
        <taxon>ecological metagenomes</taxon>
    </lineage>
</organism>
<accession>X1B5N6</accession>
<reference evidence="1" key="1">
    <citation type="journal article" date="2014" name="Front. Microbiol.">
        <title>High frequency of phylogenetically diverse reductive dehalogenase-homologous genes in deep subseafloor sedimentary metagenomes.</title>
        <authorList>
            <person name="Kawai M."/>
            <person name="Futagami T."/>
            <person name="Toyoda A."/>
            <person name="Takaki Y."/>
            <person name="Nishi S."/>
            <person name="Hori S."/>
            <person name="Arai W."/>
            <person name="Tsubouchi T."/>
            <person name="Morono Y."/>
            <person name="Uchiyama I."/>
            <person name="Ito T."/>
            <person name="Fujiyama A."/>
            <person name="Inagaki F."/>
            <person name="Takami H."/>
        </authorList>
    </citation>
    <scope>NUCLEOTIDE SEQUENCE</scope>
    <source>
        <strain evidence="1">Expedition CK06-06</strain>
    </source>
</reference>
<gene>
    <name evidence="1" type="ORF">S01H4_50302</name>
</gene>
<sequence length="249" mass="27215">TIYNSRTLVENCAYVNILRNKVINTTSTADIRGIQVLTYGDVGISEYCRVSDNDIITKSEFAIHVASYAIDQDPSKPNNITRNITVENNIIKAPLGIRLQVSTGCVIKNNTITTDTPDGFSMTISYSEFAVIESNTMDLTNNAWFGVGLEDYPSFSFGGTKPELSYNSIVNNTVVSDGTGGGLTPDGLTYGFYLYSAVDGLAKYNTFLRNEASNFVIGFTDLNDVFGTYPLSTSFINNIANCNTYNFVS</sequence>
<evidence type="ECO:0000313" key="1">
    <source>
        <dbReference type="EMBL" id="GAG91029.1"/>
    </source>
</evidence>
<dbReference type="InterPro" id="IPR011050">
    <property type="entry name" value="Pectin_lyase_fold/virulence"/>
</dbReference>
<dbReference type="AlphaFoldDB" id="X1B5N6"/>
<dbReference type="InterPro" id="IPR006626">
    <property type="entry name" value="PbH1"/>
</dbReference>
<feature type="non-terminal residue" evidence="1">
    <location>
        <position position="1"/>
    </location>
</feature>
<comment type="caution">
    <text evidence="1">The sequence shown here is derived from an EMBL/GenBank/DDBJ whole genome shotgun (WGS) entry which is preliminary data.</text>
</comment>
<protein>
    <submittedName>
        <fullName evidence="1">Uncharacterized protein</fullName>
    </submittedName>
</protein>
<dbReference type="EMBL" id="BART01028547">
    <property type="protein sequence ID" value="GAG91029.1"/>
    <property type="molecule type" value="Genomic_DNA"/>
</dbReference>
<dbReference type="SUPFAM" id="SSF51126">
    <property type="entry name" value="Pectin lyase-like"/>
    <property type="match status" value="1"/>
</dbReference>
<name>X1B5N6_9ZZZZ</name>